<proteinExistence type="predicted"/>
<evidence type="ECO:0000313" key="3">
    <source>
        <dbReference type="Proteomes" id="UP000287651"/>
    </source>
</evidence>
<name>A0A426Z3E2_ENSVE</name>
<dbReference type="AlphaFoldDB" id="A0A426Z3E2"/>
<feature type="transmembrane region" description="Helical" evidence="1">
    <location>
        <begin position="95"/>
        <end position="114"/>
    </location>
</feature>
<keyword evidence="1" id="KW-1133">Transmembrane helix</keyword>
<evidence type="ECO:0000256" key="1">
    <source>
        <dbReference type="SAM" id="Phobius"/>
    </source>
</evidence>
<sequence length="134" mass="14573">MTWNSLSLPVVEAFGVRRRLPIGSSAKAVMATLCFFRFRLGFASTATTSSPNHRGFGILAGGIGAVIVSAGLKNKYNVPDYSVDPVGSTVPEANYVWRIILMFGSVPAGLTYYWRMKMPETVGSTRPGLFAKEY</sequence>
<keyword evidence="1" id="KW-0472">Membrane</keyword>
<feature type="transmembrane region" description="Helical" evidence="1">
    <location>
        <begin position="20"/>
        <end position="42"/>
    </location>
</feature>
<organism evidence="2 3">
    <name type="scientific">Ensete ventricosum</name>
    <name type="common">Abyssinian banana</name>
    <name type="synonym">Musa ensete</name>
    <dbReference type="NCBI Taxonomy" id="4639"/>
    <lineage>
        <taxon>Eukaryota</taxon>
        <taxon>Viridiplantae</taxon>
        <taxon>Streptophyta</taxon>
        <taxon>Embryophyta</taxon>
        <taxon>Tracheophyta</taxon>
        <taxon>Spermatophyta</taxon>
        <taxon>Magnoliopsida</taxon>
        <taxon>Liliopsida</taxon>
        <taxon>Zingiberales</taxon>
        <taxon>Musaceae</taxon>
        <taxon>Ensete</taxon>
    </lineage>
</organism>
<dbReference type="InterPro" id="IPR036259">
    <property type="entry name" value="MFS_trans_sf"/>
</dbReference>
<dbReference type="EMBL" id="AMZH03008648">
    <property type="protein sequence ID" value="RRT58497.1"/>
    <property type="molecule type" value="Genomic_DNA"/>
</dbReference>
<dbReference type="SUPFAM" id="SSF103473">
    <property type="entry name" value="MFS general substrate transporter"/>
    <property type="match status" value="1"/>
</dbReference>
<dbReference type="Gene3D" id="1.20.1250.20">
    <property type="entry name" value="MFS general substrate transporter like domains"/>
    <property type="match status" value="1"/>
</dbReference>
<comment type="caution">
    <text evidence="2">The sequence shown here is derived from an EMBL/GenBank/DDBJ whole genome shotgun (WGS) entry which is preliminary data.</text>
</comment>
<dbReference type="Proteomes" id="UP000287651">
    <property type="component" value="Unassembled WGS sequence"/>
</dbReference>
<reference evidence="2 3" key="1">
    <citation type="journal article" date="2014" name="Agronomy (Basel)">
        <title>A Draft Genome Sequence for Ensete ventricosum, the Drought-Tolerant Tree Against Hunger.</title>
        <authorList>
            <person name="Harrison J."/>
            <person name="Moore K.A."/>
            <person name="Paszkiewicz K."/>
            <person name="Jones T."/>
            <person name="Grant M."/>
            <person name="Ambacheew D."/>
            <person name="Muzemil S."/>
            <person name="Studholme D.J."/>
        </authorList>
    </citation>
    <scope>NUCLEOTIDE SEQUENCE [LARGE SCALE GENOMIC DNA]</scope>
</reference>
<evidence type="ECO:0000313" key="2">
    <source>
        <dbReference type="EMBL" id="RRT58497.1"/>
    </source>
</evidence>
<protein>
    <submittedName>
        <fullName evidence="2">Uncharacterized protein</fullName>
    </submittedName>
</protein>
<feature type="transmembrane region" description="Helical" evidence="1">
    <location>
        <begin position="54"/>
        <end position="72"/>
    </location>
</feature>
<keyword evidence="1" id="KW-0812">Transmembrane</keyword>
<gene>
    <name evidence="2" type="ORF">B296_00043024</name>
</gene>
<accession>A0A426Z3E2</accession>